<evidence type="ECO:0000313" key="3">
    <source>
        <dbReference type="Proteomes" id="UP000320055"/>
    </source>
</evidence>
<protein>
    <submittedName>
        <fullName evidence="2">Uncharacterized protein</fullName>
    </submittedName>
</protein>
<evidence type="ECO:0000313" key="2">
    <source>
        <dbReference type="EMBL" id="VEP11361.1"/>
    </source>
</evidence>
<feature type="region of interest" description="Disordered" evidence="1">
    <location>
        <begin position="1"/>
        <end position="20"/>
    </location>
</feature>
<name>A0A563VIZ9_9CYAN</name>
<gene>
    <name evidence="2" type="ORF">H1P_1010007</name>
</gene>
<sequence>MQNKVVIVHSPKKNQGKKRVRQKFVELGIDSALNRKSPCTPKFRKLDGNG</sequence>
<proteinExistence type="predicted"/>
<dbReference type="EMBL" id="CAACVJ010000004">
    <property type="protein sequence ID" value="VEP11361.1"/>
    <property type="molecule type" value="Genomic_DNA"/>
</dbReference>
<keyword evidence="3" id="KW-1185">Reference proteome</keyword>
<feature type="compositionally biased region" description="Basic residues" evidence="1">
    <location>
        <begin position="10"/>
        <end position="20"/>
    </location>
</feature>
<accession>A0A563VIZ9</accession>
<reference evidence="2 3" key="1">
    <citation type="submission" date="2019-01" db="EMBL/GenBank/DDBJ databases">
        <authorList>
            <person name="Brito A."/>
        </authorList>
    </citation>
    <scope>NUCLEOTIDE SEQUENCE [LARGE SCALE GENOMIC DNA]</scope>
    <source>
        <strain evidence="2">1</strain>
    </source>
</reference>
<dbReference type="Proteomes" id="UP000320055">
    <property type="component" value="Unassembled WGS sequence"/>
</dbReference>
<dbReference type="AlphaFoldDB" id="A0A563VIZ9"/>
<organism evidence="2 3">
    <name type="scientific">Hyella patelloides LEGE 07179</name>
    <dbReference type="NCBI Taxonomy" id="945734"/>
    <lineage>
        <taxon>Bacteria</taxon>
        <taxon>Bacillati</taxon>
        <taxon>Cyanobacteriota</taxon>
        <taxon>Cyanophyceae</taxon>
        <taxon>Pleurocapsales</taxon>
        <taxon>Hyellaceae</taxon>
        <taxon>Hyella</taxon>
    </lineage>
</organism>
<evidence type="ECO:0000256" key="1">
    <source>
        <dbReference type="SAM" id="MobiDB-lite"/>
    </source>
</evidence>